<dbReference type="InParanoid" id="A0A1Z5KIW4"/>
<evidence type="ECO:0000256" key="3">
    <source>
        <dbReference type="ARBA" id="ARBA00022989"/>
    </source>
</evidence>
<evidence type="ECO:0000256" key="2">
    <source>
        <dbReference type="ARBA" id="ARBA00022692"/>
    </source>
</evidence>
<gene>
    <name evidence="7" type="ORF">FisN_16Lh013</name>
</gene>
<evidence type="ECO:0000256" key="1">
    <source>
        <dbReference type="ARBA" id="ARBA00004141"/>
    </source>
</evidence>
<dbReference type="PANTHER" id="PTHR43427">
    <property type="entry name" value="CHLORIDE CHANNEL PROTEIN CLC-E"/>
    <property type="match status" value="1"/>
</dbReference>
<proteinExistence type="predicted"/>
<feature type="transmembrane region" description="Helical" evidence="6">
    <location>
        <begin position="499"/>
        <end position="517"/>
    </location>
</feature>
<dbReference type="EMBL" id="BDSP01000240">
    <property type="protein sequence ID" value="GAX26196.1"/>
    <property type="molecule type" value="Genomic_DNA"/>
</dbReference>
<dbReference type="Pfam" id="PF00654">
    <property type="entry name" value="Voltage_CLC"/>
    <property type="match status" value="2"/>
</dbReference>
<feature type="region of interest" description="Disordered" evidence="5">
    <location>
        <begin position="1007"/>
        <end position="1087"/>
    </location>
</feature>
<feature type="compositionally biased region" description="Basic and acidic residues" evidence="5">
    <location>
        <begin position="1007"/>
        <end position="1018"/>
    </location>
</feature>
<feature type="region of interest" description="Disordered" evidence="5">
    <location>
        <begin position="942"/>
        <end position="992"/>
    </location>
</feature>
<dbReference type="GO" id="GO:0016020">
    <property type="term" value="C:membrane"/>
    <property type="evidence" value="ECO:0007669"/>
    <property type="project" value="UniProtKB-SubCell"/>
</dbReference>
<dbReference type="CDD" id="cd00400">
    <property type="entry name" value="Voltage_gated_ClC"/>
    <property type="match status" value="1"/>
</dbReference>
<dbReference type="InterPro" id="IPR050368">
    <property type="entry name" value="ClC-type_chloride_channel"/>
</dbReference>
<feature type="compositionally biased region" description="Basic and acidic residues" evidence="5">
    <location>
        <begin position="906"/>
        <end position="922"/>
    </location>
</feature>
<dbReference type="InterPro" id="IPR014743">
    <property type="entry name" value="Cl-channel_core"/>
</dbReference>
<name>A0A1Z5KIW4_FISSO</name>
<evidence type="ECO:0000256" key="6">
    <source>
        <dbReference type="SAM" id="Phobius"/>
    </source>
</evidence>
<feature type="transmembrane region" description="Helical" evidence="6">
    <location>
        <begin position="395"/>
        <end position="412"/>
    </location>
</feature>
<comment type="subcellular location">
    <subcellularLocation>
        <location evidence="1">Membrane</location>
        <topology evidence="1">Multi-pass membrane protein</topology>
    </subcellularLocation>
</comment>
<keyword evidence="8" id="KW-1185">Reference proteome</keyword>
<comment type="caution">
    <text evidence="7">The sequence shown here is derived from an EMBL/GenBank/DDBJ whole genome shotgun (WGS) entry which is preliminary data.</text>
</comment>
<feature type="region of interest" description="Disordered" evidence="5">
    <location>
        <begin position="1"/>
        <end position="107"/>
    </location>
</feature>
<dbReference type="SUPFAM" id="SSF81340">
    <property type="entry name" value="Clc chloride channel"/>
    <property type="match status" value="2"/>
</dbReference>
<dbReference type="GO" id="GO:0015108">
    <property type="term" value="F:chloride transmembrane transporter activity"/>
    <property type="evidence" value="ECO:0007669"/>
    <property type="project" value="InterPro"/>
</dbReference>
<evidence type="ECO:0000256" key="4">
    <source>
        <dbReference type="ARBA" id="ARBA00023136"/>
    </source>
</evidence>
<feature type="transmembrane region" description="Helical" evidence="6">
    <location>
        <begin position="594"/>
        <end position="612"/>
    </location>
</feature>
<sequence length="1129" mass="124833">MNPPRLSYAERKRLREGLHMRQDSTGSVGHSFYATNDRITPNKEKRKHRRRPKKSQQPISVETALDTINDSSSEHLNEPFHASSKSLTGKLPASRNHPRTSVTSLQSEDSLRYSTILPPMSTIEGISVEDYGLDARRSSELDIAAFSAMVLSQENPTTSPAAAAVAAPAPLPLASRPPRPKPRTKEQEDDDYDADEDENQIEESSSEWTEDEMESLWDFVSRWLDPTDYLMQDAKIGTDGNPYFDQNEERWWSLAATVRNVFYNPLEPEFTSLQQFSWAIVIGVVMGVYVSFWKSLIEGGVEFMWKTLPAELLRLGVFTDLHGSFPLYHYMWLCPALWGGILSYLFVILPFKIPDQNEWITGVHSKGILDHRGFGALFVLSTLAMMSGLSLGPELPLVLTAGMVGSWFGLLCKQSMLQARVLNLTAASAAVGGFFGFPMAGAVFVLEIPHRMGLQYFEALSPATISSIVAVLTNRLIINNDVTGYYSYPFLSASLPSEIFTSAIVYGLYGALVGLLYGKGALLFKGYVHEFFKIPSKHNQHITDVSSSKEEETPLMVSSRRKRKKRRPPTQQPTWRERVFGFGCIFIKDEKTRAGFAGFLAGALVGLVGMYLPHTMFWGEAQLQNLIDKGRTPLPIFTTGIEPTATLTARSMCIIDPKDHGAVLQGFGIGCSLLITFAKIVVVGLSLGTGIVGGHFWGPLFCGCSAAHLFTDVSVWLSKTYGVGASLSAYPCVVILCTMGSAHVVTYRAHMAIMLILTLTISAFNPQNETEGVGVVGVSGDYSAVFPLLVVSVFVALMASRKFIFYTAQRSRGDILAVPEVLCEPGMKGRPAVIEYVDGSDDVDFDNGEGYAYMVSSAIEPAPHETVHVNIAGADYEATHVSPPPRRSPNQHDIEWGFAKANAESSESRKRTSVTEKSRQEESPNLDLFSTARLDELLKEPLETDVEPVQTNHRRFHSAPSVPRDDVRGRSISPKRPHAGNRDRADSGNLRKHMLRINSYGEIHEHQPSLMDQARERSASSAADSLHRRVPSIDANETKQHHRHRRIPSSPGLPRKSSTDGSVCALSIESGKRHRRKTSNDSINSDQHKMMEETGALTLDDIEQSFDQVVAARQSDLSLSNLWTPNSLS</sequence>
<feature type="transmembrane region" description="Helical" evidence="6">
    <location>
        <begin position="276"/>
        <end position="296"/>
    </location>
</feature>
<evidence type="ECO:0000256" key="5">
    <source>
        <dbReference type="SAM" id="MobiDB-lite"/>
    </source>
</evidence>
<protein>
    <recommendedName>
        <fullName evidence="9">Chloride channel protein</fullName>
    </recommendedName>
</protein>
<feature type="region of interest" description="Disordered" evidence="5">
    <location>
        <begin position="543"/>
        <end position="572"/>
    </location>
</feature>
<accession>A0A1Z5KIW4</accession>
<feature type="transmembrane region" description="Helical" evidence="6">
    <location>
        <begin position="330"/>
        <end position="351"/>
    </location>
</feature>
<evidence type="ECO:0008006" key="9">
    <source>
        <dbReference type="Google" id="ProtNLM"/>
    </source>
</evidence>
<dbReference type="AlphaFoldDB" id="A0A1Z5KIW4"/>
<dbReference type="OrthoDB" id="41990at2759"/>
<feature type="region of interest" description="Disordered" evidence="5">
    <location>
        <begin position="900"/>
        <end position="930"/>
    </location>
</feature>
<organism evidence="7 8">
    <name type="scientific">Fistulifera solaris</name>
    <name type="common">Oleaginous diatom</name>
    <dbReference type="NCBI Taxonomy" id="1519565"/>
    <lineage>
        <taxon>Eukaryota</taxon>
        <taxon>Sar</taxon>
        <taxon>Stramenopiles</taxon>
        <taxon>Ochrophyta</taxon>
        <taxon>Bacillariophyta</taxon>
        <taxon>Bacillariophyceae</taxon>
        <taxon>Bacillariophycidae</taxon>
        <taxon>Naviculales</taxon>
        <taxon>Naviculaceae</taxon>
        <taxon>Fistulifera</taxon>
    </lineage>
</organism>
<keyword evidence="2 6" id="KW-0812">Transmembrane</keyword>
<evidence type="ECO:0000313" key="8">
    <source>
        <dbReference type="Proteomes" id="UP000198406"/>
    </source>
</evidence>
<feature type="transmembrane region" description="Helical" evidence="6">
    <location>
        <begin position="784"/>
        <end position="804"/>
    </location>
</feature>
<feature type="region of interest" description="Disordered" evidence="5">
    <location>
        <begin position="160"/>
        <end position="211"/>
    </location>
</feature>
<feature type="compositionally biased region" description="Basic residues" evidence="5">
    <location>
        <begin position="559"/>
        <end position="568"/>
    </location>
</feature>
<evidence type="ECO:0000313" key="7">
    <source>
        <dbReference type="EMBL" id="GAX26196.1"/>
    </source>
</evidence>
<dbReference type="InterPro" id="IPR001807">
    <property type="entry name" value="ClC"/>
</dbReference>
<feature type="compositionally biased region" description="Acidic residues" evidence="5">
    <location>
        <begin position="187"/>
        <end position="211"/>
    </location>
</feature>
<feature type="transmembrane region" description="Helical" evidence="6">
    <location>
        <begin position="723"/>
        <end position="740"/>
    </location>
</feature>
<reference evidence="7 8" key="1">
    <citation type="journal article" date="2015" name="Plant Cell">
        <title>Oil accumulation by the oleaginous diatom Fistulifera solaris as revealed by the genome and transcriptome.</title>
        <authorList>
            <person name="Tanaka T."/>
            <person name="Maeda Y."/>
            <person name="Veluchamy A."/>
            <person name="Tanaka M."/>
            <person name="Abida H."/>
            <person name="Marechal E."/>
            <person name="Bowler C."/>
            <person name="Muto M."/>
            <person name="Sunaga Y."/>
            <person name="Tanaka M."/>
            <person name="Yoshino T."/>
            <person name="Taniguchi T."/>
            <person name="Fukuda Y."/>
            <person name="Nemoto M."/>
            <person name="Matsumoto M."/>
            <person name="Wong P.S."/>
            <person name="Aburatani S."/>
            <person name="Fujibuchi W."/>
        </authorList>
    </citation>
    <scope>NUCLEOTIDE SEQUENCE [LARGE SCALE GENOMIC DNA]</scope>
    <source>
        <strain evidence="7 8">JPCC DA0580</strain>
    </source>
</reference>
<dbReference type="Gene3D" id="1.10.3080.10">
    <property type="entry name" value="Clc chloride channel"/>
    <property type="match status" value="2"/>
</dbReference>
<feature type="transmembrane region" description="Helical" evidence="6">
    <location>
        <begin position="696"/>
        <end position="717"/>
    </location>
</feature>
<keyword evidence="3 6" id="KW-1133">Transmembrane helix</keyword>
<feature type="compositionally biased region" description="Polar residues" evidence="5">
    <location>
        <begin position="55"/>
        <end position="71"/>
    </location>
</feature>
<keyword evidence="4 6" id="KW-0472">Membrane</keyword>
<feature type="transmembrane region" description="Helical" evidence="6">
    <location>
        <begin position="667"/>
        <end position="689"/>
    </location>
</feature>
<feature type="compositionally biased region" description="Basic and acidic residues" evidence="5">
    <location>
        <begin position="8"/>
        <end position="22"/>
    </location>
</feature>
<feature type="transmembrane region" description="Helical" evidence="6">
    <location>
        <begin position="747"/>
        <end position="764"/>
    </location>
</feature>
<dbReference type="Proteomes" id="UP000198406">
    <property type="component" value="Unassembled WGS sequence"/>
</dbReference>
<feature type="compositionally biased region" description="Basic residues" evidence="5">
    <location>
        <begin position="44"/>
        <end position="54"/>
    </location>
</feature>
<dbReference type="PANTHER" id="PTHR43427:SF12">
    <property type="entry name" value="CHLORIDE TRANSPORTER"/>
    <property type="match status" value="1"/>
</dbReference>
<feature type="transmembrane region" description="Helical" evidence="6">
    <location>
        <begin position="424"/>
        <end position="446"/>
    </location>
</feature>
<feature type="compositionally biased region" description="Polar residues" evidence="5">
    <location>
        <begin position="23"/>
        <end position="39"/>
    </location>
</feature>